<evidence type="ECO:0000256" key="2">
    <source>
        <dbReference type="ARBA" id="ARBA00022553"/>
    </source>
</evidence>
<keyword evidence="8" id="KW-0472">Membrane</keyword>
<evidence type="ECO:0000256" key="3">
    <source>
        <dbReference type="ARBA" id="ARBA00022801"/>
    </source>
</evidence>
<feature type="domain" description="Tyrosine specific protein phosphatases" evidence="10">
    <location>
        <begin position="799"/>
        <end position="875"/>
    </location>
</feature>
<accession>A0A6B0S2T5</accession>
<dbReference type="InterPro" id="IPR008356">
    <property type="entry name" value="Tyr_Pase_KIM-con"/>
</dbReference>
<evidence type="ECO:0000256" key="8">
    <source>
        <dbReference type="SAM" id="Phobius"/>
    </source>
</evidence>
<evidence type="ECO:0000259" key="9">
    <source>
        <dbReference type="PROSITE" id="PS50055"/>
    </source>
</evidence>
<dbReference type="AlphaFoldDB" id="A0A6B0S2T5"/>
<comment type="caution">
    <text evidence="11">The sequence shown here is derived from an EMBL/GenBank/DDBJ whole genome shotgun (WGS) entry which is preliminary data.</text>
</comment>
<evidence type="ECO:0000256" key="6">
    <source>
        <dbReference type="PIRSR" id="PIRSR608356-51"/>
    </source>
</evidence>
<dbReference type="GO" id="GO:0005886">
    <property type="term" value="C:plasma membrane"/>
    <property type="evidence" value="ECO:0007669"/>
    <property type="project" value="TreeGrafter"/>
</dbReference>
<dbReference type="EMBL" id="VBQZ03000158">
    <property type="protein sequence ID" value="MXQ96335.1"/>
    <property type="molecule type" value="Genomic_DNA"/>
</dbReference>
<keyword evidence="2" id="KW-0597">Phosphoprotein</keyword>
<dbReference type="CDD" id="cd14611">
    <property type="entry name" value="R-PTPc-R"/>
    <property type="match status" value="1"/>
</dbReference>
<dbReference type="GO" id="GO:0004725">
    <property type="term" value="F:protein tyrosine phosphatase activity"/>
    <property type="evidence" value="ECO:0007669"/>
    <property type="project" value="UniProtKB-EC"/>
</dbReference>
<dbReference type="PROSITE" id="PS50056">
    <property type="entry name" value="TYR_PHOSPHATASE_2"/>
    <property type="match status" value="1"/>
</dbReference>
<dbReference type="InterPro" id="IPR000387">
    <property type="entry name" value="Tyr_Pase_dom"/>
</dbReference>
<dbReference type="Pfam" id="PF00102">
    <property type="entry name" value="Y_phosphatase"/>
    <property type="match status" value="1"/>
</dbReference>
<protein>
    <recommendedName>
        <fullName evidence="1">protein-tyrosine-phosphatase</fullName>
        <ecNumber evidence="1">3.1.3.48</ecNumber>
    </recommendedName>
</protein>
<dbReference type="Gene3D" id="3.90.190.10">
    <property type="entry name" value="Protein tyrosine phosphatase superfamily"/>
    <property type="match status" value="1"/>
</dbReference>
<feature type="compositionally biased region" description="Low complexity" evidence="7">
    <location>
        <begin position="117"/>
        <end position="129"/>
    </location>
</feature>
<feature type="binding site" evidence="6">
    <location>
        <position position="791"/>
    </location>
    <ligand>
        <name>substrate</name>
    </ligand>
</feature>
<dbReference type="PROSITE" id="PS50055">
    <property type="entry name" value="TYR_PHOSPHATASE_PTP"/>
    <property type="match status" value="1"/>
</dbReference>
<dbReference type="FunFam" id="3.90.190.10:FF:000020">
    <property type="entry name" value="Tyrosine-protein phosphatase non-receptor type 5"/>
    <property type="match status" value="1"/>
</dbReference>
<dbReference type="Pfam" id="PF26155">
    <property type="entry name" value="PTPRR_N"/>
    <property type="match status" value="1"/>
</dbReference>
<feature type="transmembrane region" description="Helical" evidence="8">
    <location>
        <begin position="467"/>
        <end position="490"/>
    </location>
</feature>
<keyword evidence="4" id="KW-0904">Protein phosphatase</keyword>
<dbReference type="EC" id="3.1.3.48" evidence="1"/>
<evidence type="ECO:0000256" key="5">
    <source>
        <dbReference type="PIRSR" id="PIRSR608356-50"/>
    </source>
</evidence>
<dbReference type="SUPFAM" id="SSF52799">
    <property type="entry name" value="(Phosphotyrosine protein) phosphatases II"/>
    <property type="match status" value="1"/>
</dbReference>
<keyword evidence="3" id="KW-0378">Hydrolase</keyword>
<dbReference type="InterPro" id="IPR016130">
    <property type="entry name" value="Tyr_Pase_AS"/>
</dbReference>
<gene>
    <name evidence="11" type="ORF">E5288_WYG020598</name>
</gene>
<evidence type="ECO:0000256" key="7">
    <source>
        <dbReference type="SAM" id="MobiDB-lite"/>
    </source>
</evidence>
<sequence>MHPGPAGSGNTVPSDVFFILSVWKGYYEYLGKRQPAILTLNCFNSTRSKENLTFTEASQWELKLTGVYKEEEAHLLLKAFQIKGPVGIFVSTFEFNSWGLAGYVENLVLASVRATHRSASPSPGPANASRRPEDSRRGLFPTPLCLKWDRGGVAAPPLNANTMRRAVGFPALCLLLSLHAAAYGTSRSLGSSPHGRLPMVQWALEKIGVFECKRKASRDMEIQALSYIEKNRSSSIKIRRVTVLRIYPLLHLLTISHGRCLAKNNDHFLAIRQKKSGKPAFIYHHSQDIEKSLDIAPQKIHKHNYHSSSEAQIGRHHQIVNSAFPKPAYDPSLNLLAMAGQDLEVENRPVPAANVIVVTLQMDINRLNITLLRIFRQGVAAALGLLPQQVHINRLIEKKNSVELFVSPINRKAGFSDALPSEEVLRSLNINVLHQSLSQFGITDVSPEKNVLQGQHEADKIWSKEGFYAVVIFLSIFVIIVTCLMILYRLKEKFQLSLRQDKEKNQEIHLSPIVLQPAHSEDKTANSMVQPEQAPKVLSVVVDPQGRYTPEIKATTSVCPSPFKMKPIGLQERRGSNVSLTLDMSSLGNVEPFVAIPTPREKVAMEYLQSASRILTRSQLRDVVASSHLLQSEFMEIPMNFVDPKEIDIPRHGTKNRYKTILPNPLSRVCLRPKNVTDSLSTYINANYIRGYSGKEKAFIATQGPMINTVNDFWQMVWQEDSPVIVMITKLKEKNEKCVLYWPEKRGIYGKVEVLVISVNECDNYTVRNLVLKQGSHTQRVKHYWYTSWPDHKTPDSAQPLLQLMLDVEEDRLASAGRGPVVVHCSAGIGRTGCFIATSIGCRQLREEGVVDALSIVCQLRVDRGGMVQTSEQYEFVHHALCLYESRLSAETVQ</sequence>
<dbReference type="InterPro" id="IPR000242">
    <property type="entry name" value="PTP_cat"/>
</dbReference>
<dbReference type="InterPro" id="IPR003595">
    <property type="entry name" value="Tyr_Pase_cat"/>
</dbReference>
<dbReference type="GO" id="GO:0019901">
    <property type="term" value="F:protein kinase binding"/>
    <property type="evidence" value="ECO:0007669"/>
    <property type="project" value="TreeGrafter"/>
</dbReference>
<evidence type="ECO:0000256" key="4">
    <source>
        <dbReference type="ARBA" id="ARBA00022912"/>
    </source>
</evidence>
<dbReference type="PROSITE" id="PS00383">
    <property type="entry name" value="TYR_PHOSPHATASE_1"/>
    <property type="match status" value="1"/>
</dbReference>
<organism evidence="11 12">
    <name type="scientific">Bos mutus</name>
    <name type="common">wild yak</name>
    <dbReference type="NCBI Taxonomy" id="72004"/>
    <lineage>
        <taxon>Eukaryota</taxon>
        <taxon>Metazoa</taxon>
        <taxon>Chordata</taxon>
        <taxon>Craniata</taxon>
        <taxon>Vertebrata</taxon>
        <taxon>Euteleostomi</taxon>
        <taxon>Mammalia</taxon>
        <taxon>Eutheria</taxon>
        <taxon>Laurasiatheria</taxon>
        <taxon>Artiodactyla</taxon>
        <taxon>Ruminantia</taxon>
        <taxon>Pecora</taxon>
        <taxon>Bovidae</taxon>
        <taxon>Bovinae</taxon>
        <taxon>Bos</taxon>
    </lineage>
</organism>
<feature type="active site" description="Phosphocysteine intermediate" evidence="5">
    <location>
        <position position="825"/>
    </location>
</feature>
<dbReference type="GO" id="GO:0030054">
    <property type="term" value="C:cell junction"/>
    <property type="evidence" value="ECO:0007669"/>
    <property type="project" value="TreeGrafter"/>
</dbReference>
<feature type="binding site" evidence="6">
    <location>
        <position position="869"/>
    </location>
    <ligand>
        <name>substrate</name>
    </ligand>
</feature>
<feature type="domain" description="Tyrosine-protein phosphatase" evidence="9">
    <location>
        <begin position="630"/>
        <end position="884"/>
    </location>
</feature>
<keyword evidence="8" id="KW-1133">Transmembrane helix</keyword>
<keyword evidence="8" id="KW-0812">Transmembrane</keyword>
<dbReference type="SMART" id="SM00404">
    <property type="entry name" value="PTPc_motif"/>
    <property type="match status" value="1"/>
</dbReference>
<dbReference type="PANTHER" id="PTHR46198">
    <property type="entry name" value="PROTEIN-TYROSINE-PHOSPHATASE"/>
    <property type="match status" value="1"/>
</dbReference>
<dbReference type="Proteomes" id="UP000322234">
    <property type="component" value="Unassembled WGS sequence"/>
</dbReference>
<dbReference type="PRINTS" id="PR01778">
    <property type="entry name" value="KIMPTPASE"/>
</dbReference>
<reference evidence="11" key="1">
    <citation type="submission" date="2019-10" db="EMBL/GenBank/DDBJ databases">
        <title>The sequence and de novo assembly of the wild yak genome.</title>
        <authorList>
            <person name="Liu Y."/>
        </authorList>
    </citation>
    <scope>NUCLEOTIDE SEQUENCE [LARGE SCALE GENOMIC DNA]</scope>
    <source>
        <strain evidence="11">WY2019</strain>
    </source>
</reference>
<feature type="binding site" evidence="6">
    <location>
        <begin position="825"/>
        <end position="831"/>
    </location>
    <ligand>
        <name>substrate</name>
    </ligand>
</feature>
<dbReference type="GO" id="GO:0007165">
    <property type="term" value="P:signal transduction"/>
    <property type="evidence" value="ECO:0007669"/>
    <property type="project" value="TreeGrafter"/>
</dbReference>
<proteinExistence type="predicted"/>
<dbReference type="InterPro" id="IPR029021">
    <property type="entry name" value="Prot-tyrosine_phosphatase-like"/>
</dbReference>
<evidence type="ECO:0000259" key="10">
    <source>
        <dbReference type="PROSITE" id="PS50056"/>
    </source>
</evidence>
<evidence type="ECO:0000313" key="12">
    <source>
        <dbReference type="Proteomes" id="UP000322234"/>
    </source>
</evidence>
<dbReference type="SMART" id="SM00194">
    <property type="entry name" value="PTPc"/>
    <property type="match status" value="1"/>
</dbReference>
<evidence type="ECO:0000313" key="11">
    <source>
        <dbReference type="EMBL" id="MXQ96335.1"/>
    </source>
</evidence>
<dbReference type="GO" id="GO:0005829">
    <property type="term" value="C:cytosol"/>
    <property type="evidence" value="ECO:0007669"/>
    <property type="project" value="TreeGrafter"/>
</dbReference>
<dbReference type="PRINTS" id="PR00700">
    <property type="entry name" value="PRTYPHPHTASE"/>
</dbReference>
<keyword evidence="12" id="KW-1185">Reference proteome</keyword>
<feature type="region of interest" description="Disordered" evidence="7">
    <location>
        <begin position="117"/>
        <end position="137"/>
    </location>
</feature>
<dbReference type="PANTHER" id="PTHR46198:SF2">
    <property type="entry name" value="RECEPTOR-TYPE TYROSINE-PROTEIN PHOSPHATASE R"/>
    <property type="match status" value="1"/>
</dbReference>
<name>A0A6B0S2T5_9CETA</name>
<evidence type="ECO:0000256" key="1">
    <source>
        <dbReference type="ARBA" id="ARBA00013064"/>
    </source>
</evidence>
<dbReference type="InterPro" id="IPR059011">
    <property type="entry name" value="PTPRR_N"/>
</dbReference>